<feature type="binding site" evidence="3">
    <location>
        <position position="361"/>
    </location>
    <ligand>
        <name>Mn(2+)</name>
        <dbReference type="ChEBI" id="CHEBI:29035"/>
        <label>2</label>
    </ligand>
</feature>
<dbReference type="EMBL" id="UPPP01000051">
    <property type="protein sequence ID" value="VBB04988.1"/>
    <property type="molecule type" value="Genomic_DNA"/>
</dbReference>
<dbReference type="GO" id="GO:0046872">
    <property type="term" value="F:metal ion binding"/>
    <property type="evidence" value="ECO:0007669"/>
    <property type="project" value="UniProtKB-KW"/>
</dbReference>
<dbReference type="RefSeq" id="WP_122625993.1">
    <property type="nucleotide sequence ID" value="NZ_UPPP01000051.1"/>
</dbReference>
<name>A0A498R776_9FIRM</name>
<dbReference type="AlphaFoldDB" id="A0A498R776"/>
<evidence type="ECO:0000313" key="6">
    <source>
        <dbReference type="Proteomes" id="UP000277811"/>
    </source>
</evidence>
<keyword evidence="6" id="KW-1185">Reference proteome</keyword>
<comment type="cofactor">
    <cofactor evidence="3">
        <name>Mn(2+)</name>
        <dbReference type="ChEBI" id="CHEBI:29035"/>
    </cofactor>
    <text evidence="3">The Mn(2+) ion enhances activity.</text>
</comment>
<dbReference type="InterPro" id="IPR017439">
    <property type="entry name" value="Amidohydrolase"/>
</dbReference>
<dbReference type="SUPFAM" id="SSF53187">
    <property type="entry name" value="Zn-dependent exopeptidases"/>
    <property type="match status" value="1"/>
</dbReference>
<keyword evidence="3" id="KW-0479">Metal-binding</keyword>
<dbReference type="Gene3D" id="3.30.70.360">
    <property type="match status" value="1"/>
</dbReference>
<feature type="binding site" evidence="3">
    <location>
        <position position="103"/>
    </location>
    <ligand>
        <name>Mn(2+)</name>
        <dbReference type="ChEBI" id="CHEBI:29035"/>
        <label>2</label>
    </ligand>
</feature>
<evidence type="ECO:0000256" key="3">
    <source>
        <dbReference type="PIRSR" id="PIRSR005962-1"/>
    </source>
</evidence>
<feature type="binding site" evidence="3">
    <location>
        <position position="162"/>
    </location>
    <ligand>
        <name>Mn(2+)</name>
        <dbReference type="ChEBI" id="CHEBI:29035"/>
        <label>2</label>
    </ligand>
</feature>
<dbReference type="Proteomes" id="UP000277811">
    <property type="component" value="Unassembled WGS sequence"/>
</dbReference>
<dbReference type="InterPro" id="IPR011650">
    <property type="entry name" value="Peptidase_M20_dimer"/>
</dbReference>
<dbReference type="SUPFAM" id="SSF55031">
    <property type="entry name" value="Bacterial exopeptidase dimerisation domain"/>
    <property type="match status" value="1"/>
</dbReference>
<protein>
    <submittedName>
        <fullName evidence="5">Peptidase m20</fullName>
    </submittedName>
</protein>
<organism evidence="5 6">
    <name type="scientific">Lucifera butyrica</name>
    <dbReference type="NCBI Taxonomy" id="1351585"/>
    <lineage>
        <taxon>Bacteria</taxon>
        <taxon>Bacillati</taxon>
        <taxon>Bacillota</taxon>
        <taxon>Negativicutes</taxon>
        <taxon>Veillonellales</taxon>
        <taxon>Veillonellaceae</taxon>
        <taxon>Lucifera</taxon>
    </lineage>
</organism>
<dbReference type="PIRSF" id="PIRSF005962">
    <property type="entry name" value="Pept_M20D_amidohydro"/>
    <property type="match status" value="1"/>
</dbReference>
<evidence type="ECO:0000259" key="4">
    <source>
        <dbReference type="Pfam" id="PF07687"/>
    </source>
</evidence>
<comment type="similarity">
    <text evidence="1">Belongs to the peptidase M20 family.</text>
</comment>
<keyword evidence="2" id="KW-0378">Hydrolase</keyword>
<dbReference type="Pfam" id="PF07687">
    <property type="entry name" value="M20_dimer"/>
    <property type="match status" value="1"/>
</dbReference>
<dbReference type="OrthoDB" id="1633187at2"/>
<feature type="binding site" evidence="3">
    <location>
        <position position="101"/>
    </location>
    <ligand>
        <name>Mn(2+)</name>
        <dbReference type="ChEBI" id="CHEBI:29035"/>
        <label>2</label>
    </ligand>
</feature>
<dbReference type="GO" id="GO:0016787">
    <property type="term" value="F:hydrolase activity"/>
    <property type="evidence" value="ECO:0007669"/>
    <property type="project" value="UniProtKB-KW"/>
</dbReference>
<feature type="binding site" evidence="3">
    <location>
        <position position="137"/>
    </location>
    <ligand>
        <name>Mn(2+)</name>
        <dbReference type="ChEBI" id="CHEBI:29035"/>
        <label>2</label>
    </ligand>
</feature>
<dbReference type="InterPro" id="IPR036264">
    <property type="entry name" value="Bact_exopeptidase_dim_dom"/>
</dbReference>
<accession>A0A498R776</accession>
<dbReference type="InterPro" id="IPR002933">
    <property type="entry name" value="Peptidase_M20"/>
</dbReference>
<evidence type="ECO:0000313" key="5">
    <source>
        <dbReference type="EMBL" id="VBB04988.1"/>
    </source>
</evidence>
<gene>
    <name evidence="5" type="ORF">LUCI_0194</name>
</gene>
<proteinExistence type="inferred from homology"/>
<reference evidence="5 6" key="1">
    <citation type="submission" date="2018-06" db="EMBL/GenBank/DDBJ databases">
        <authorList>
            <person name="Strepis N."/>
        </authorList>
    </citation>
    <scope>NUCLEOTIDE SEQUENCE [LARGE SCALE GENOMIC DNA]</scope>
    <source>
        <strain evidence="5">LUCI</strain>
    </source>
</reference>
<sequence>MTMISSLAQKYHQSIIDLRRHFHTYPELSTKEFKTQERIMKELAAIGLVCRPIAKTGVIAEIKGSKPGKTVAIRADMDALELFDECGKTYQSQNPGICHACGHDGHTAMLIGTAKILTAISGQLAGNFRFLFQPSEEILPGGAQIMIEEGALAGVDAIIGAHLWEPLKVGTIGVSYDRLMAASDRFSVTVKGRGGHGSMPHQTVDSLLVGAQLAVALNTIVSRNIDPLKPAVVSLGTFKAGETFNIIPDTAFLTGTVRSFEPSIRSTVFERIEQIIKGVCETYGAAYQFEKALGLPAVVNNPECSKAIAAAGEKVLGRSNVLTINPVMGGEDFSYYQEKIPGAFFFIGVGNPEKGIIYPQHHPKYDIDEDALLYGMEILVAAAVKLAQE</sequence>
<dbReference type="PANTHER" id="PTHR11014:SF63">
    <property type="entry name" value="METALLOPEPTIDASE, PUTATIVE (AFU_ORTHOLOGUE AFUA_6G09600)-RELATED"/>
    <property type="match status" value="1"/>
</dbReference>
<dbReference type="PANTHER" id="PTHR11014">
    <property type="entry name" value="PEPTIDASE M20 FAMILY MEMBER"/>
    <property type="match status" value="1"/>
</dbReference>
<evidence type="ECO:0000256" key="2">
    <source>
        <dbReference type="ARBA" id="ARBA00022801"/>
    </source>
</evidence>
<dbReference type="Pfam" id="PF01546">
    <property type="entry name" value="Peptidase_M20"/>
    <property type="match status" value="1"/>
</dbReference>
<evidence type="ECO:0000256" key="1">
    <source>
        <dbReference type="ARBA" id="ARBA00006153"/>
    </source>
</evidence>
<feature type="domain" description="Peptidase M20 dimerisation" evidence="4">
    <location>
        <begin position="186"/>
        <end position="280"/>
    </location>
</feature>
<keyword evidence="3" id="KW-0464">Manganese</keyword>
<dbReference type="Gene3D" id="3.40.630.10">
    <property type="entry name" value="Zn peptidases"/>
    <property type="match status" value="1"/>
</dbReference>
<dbReference type="NCBIfam" id="TIGR01891">
    <property type="entry name" value="amidohydrolases"/>
    <property type="match status" value="1"/>
</dbReference>
<dbReference type="FunFam" id="3.30.70.360:FF:000014">
    <property type="entry name" value="N-acyl-L-amino acid amidohydrolase"/>
    <property type="match status" value="1"/>
</dbReference>